<evidence type="ECO:0000256" key="1">
    <source>
        <dbReference type="ARBA" id="ARBA00009690"/>
    </source>
</evidence>
<dbReference type="InterPro" id="IPR000158">
    <property type="entry name" value="Cell_div_FtsZ"/>
</dbReference>
<dbReference type="InterPro" id="IPR045061">
    <property type="entry name" value="FtsZ/CetZ"/>
</dbReference>
<dbReference type="EMBL" id="JADIMB010000078">
    <property type="protein sequence ID" value="MBO8471218.1"/>
    <property type="molecule type" value="Genomic_DNA"/>
</dbReference>
<feature type="domain" description="Tubulin/FtsZ GTPase" evidence="7">
    <location>
        <begin position="30"/>
        <end position="218"/>
    </location>
</feature>
<feature type="domain" description="Tubulin/FtsZ 2-layer sandwich" evidence="8">
    <location>
        <begin position="220"/>
        <end position="343"/>
    </location>
</feature>
<gene>
    <name evidence="4 9" type="primary">ftsZ</name>
    <name evidence="9" type="ORF">IAB82_05415</name>
</gene>
<dbReference type="SUPFAM" id="SSF52490">
    <property type="entry name" value="Tubulin nucleotide-binding domain-like"/>
    <property type="match status" value="1"/>
</dbReference>
<evidence type="ECO:0000313" key="9">
    <source>
        <dbReference type="EMBL" id="MBO8471218.1"/>
    </source>
</evidence>
<comment type="similarity">
    <text evidence="1 4 6">Belongs to the FtsZ family.</text>
</comment>
<feature type="binding site" evidence="4">
    <location>
        <begin position="122"/>
        <end position="124"/>
    </location>
    <ligand>
        <name>GTP</name>
        <dbReference type="ChEBI" id="CHEBI:37565"/>
    </ligand>
</feature>
<name>A0A9D9IEG4_9BACT</name>
<feature type="binding site" evidence="4">
    <location>
        <position position="153"/>
    </location>
    <ligand>
        <name>GTP</name>
        <dbReference type="ChEBI" id="CHEBI:37565"/>
    </ligand>
</feature>
<evidence type="ECO:0000256" key="4">
    <source>
        <dbReference type="HAMAP-Rule" id="MF_00909"/>
    </source>
</evidence>
<evidence type="ECO:0000259" key="8">
    <source>
        <dbReference type="SMART" id="SM00865"/>
    </source>
</evidence>
<dbReference type="Proteomes" id="UP000823603">
    <property type="component" value="Unassembled WGS sequence"/>
</dbReference>
<organism evidence="9 10">
    <name type="scientific">Candidatus Cryptobacteroides faecavium</name>
    <dbReference type="NCBI Taxonomy" id="2840762"/>
    <lineage>
        <taxon>Bacteria</taxon>
        <taxon>Pseudomonadati</taxon>
        <taxon>Bacteroidota</taxon>
        <taxon>Bacteroidia</taxon>
        <taxon>Bacteroidales</taxon>
        <taxon>Candidatus Cryptobacteroides</taxon>
    </lineage>
</organism>
<dbReference type="GO" id="GO:0032153">
    <property type="term" value="C:cell division site"/>
    <property type="evidence" value="ECO:0007669"/>
    <property type="project" value="UniProtKB-UniRule"/>
</dbReference>
<dbReference type="Gene3D" id="3.40.50.1440">
    <property type="entry name" value="Tubulin/FtsZ, GTPase domain"/>
    <property type="match status" value="1"/>
</dbReference>
<comment type="subcellular location">
    <subcellularLocation>
        <location evidence="4">Cytoplasm</location>
    </subcellularLocation>
    <text evidence="4">Assembles at midcell at the inner surface of the cytoplasmic membrane.</text>
</comment>
<dbReference type="PANTHER" id="PTHR30314:SF3">
    <property type="entry name" value="MITOCHONDRIAL DIVISION PROTEIN FSZA"/>
    <property type="match status" value="1"/>
</dbReference>
<dbReference type="Pfam" id="PF00091">
    <property type="entry name" value="Tubulin"/>
    <property type="match status" value="1"/>
</dbReference>
<dbReference type="PANTHER" id="PTHR30314">
    <property type="entry name" value="CELL DIVISION PROTEIN FTSZ-RELATED"/>
    <property type="match status" value="1"/>
</dbReference>
<dbReference type="InterPro" id="IPR003008">
    <property type="entry name" value="Tubulin_FtsZ_GTPase"/>
</dbReference>
<dbReference type="InterPro" id="IPR036525">
    <property type="entry name" value="Tubulin/FtsZ_GTPase_sf"/>
</dbReference>
<dbReference type="AlphaFoldDB" id="A0A9D9IEG4"/>
<dbReference type="InterPro" id="IPR008280">
    <property type="entry name" value="Tub_FtsZ_C"/>
</dbReference>
<keyword evidence="4 6" id="KW-0132">Cell division</keyword>
<dbReference type="NCBIfam" id="TIGR00065">
    <property type="entry name" value="ftsZ"/>
    <property type="match status" value="1"/>
</dbReference>
<dbReference type="PRINTS" id="PR00423">
    <property type="entry name" value="CELLDVISFTSZ"/>
</dbReference>
<feature type="binding site" evidence="4">
    <location>
        <position position="200"/>
    </location>
    <ligand>
        <name>GTP</name>
        <dbReference type="ChEBI" id="CHEBI:37565"/>
    </ligand>
</feature>
<dbReference type="GO" id="GO:0003924">
    <property type="term" value="F:GTPase activity"/>
    <property type="evidence" value="ECO:0007669"/>
    <property type="project" value="UniProtKB-UniRule"/>
</dbReference>
<dbReference type="SMART" id="SM00864">
    <property type="entry name" value="Tubulin"/>
    <property type="match status" value="1"/>
</dbReference>
<dbReference type="GO" id="GO:0043093">
    <property type="term" value="P:FtsZ-dependent cytokinesis"/>
    <property type="evidence" value="ECO:0007669"/>
    <property type="project" value="UniProtKB-UniRule"/>
</dbReference>
<keyword evidence="3 4" id="KW-0342">GTP-binding</keyword>
<accession>A0A9D9IEG4</accession>
<protein>
    <recommendedName>
        <fullName evidence="4 5">Cell division protein FtsZ</fullName>
    </recommendedName>
</protein>
<dbReference type="CDD" id="cd02201">
    <property type="entry name" value="FtsZ_type1"/>
    <property type="match status" value="1"/>
</dbReference>
<comment type="subunit">
    <text evidence="4">Homodimer. Polymerizes to form a dynamic ring structure in a strictly GTP-dependent manner. Interacts directly with several other division proteins.</text>
</comment>
<dbReference type="InterPro" id="IPR018316">
    <property type="entry name" value="Tubulin/FtsZ_2-layer-sand-dom"/>
</dbReference>
<dbReference type="SUPFAM" id="SSF55307">
    <property type="entry name" value="Tubulin C-terminal domain-like"/>
    <property type="match status" value="1"/>
</dbReference>
<proteinExistence type="inferred from homology"/>
<evidence type="ECO:0000256" key="3">
    <source>
        <dbReference type="ARBA" id="ARBA00023134"/>
    </source>
</evidence>
<dbReference type="GO" id="GO:0051258">
    <property type="term" value="P:protein polymerization"/>
    <property type="evidence" value="ECO:0007669"/>
    <property type="project" value="UniProtKB-UniRule"/>
</dbReference>
<dbReference type="GO" id="GO:0000917">
    <property type="term" value="P:division septum assembly"/>
    <property type="evidence" value="ECO:0007669"/>
    <property type="project" value="UniProtKB-KW"/>
</dbReference>
<keyword evidence="4 6" id="KW-0717">Septation</keyword>
<dbReference type="PROSITE" id="PS01135">
    <property type="entry name" value="FTSZ_2"/>
    <property type="match status" value="1"/>
</dbReference>
<evidence type="ECO:0000256" key="6">
    <source>
        <dbReference type="RuleBase" id="RU000631"/>
    </source>
</evidence>
<evidence type="ECO:0000256" key="2">
    <source>
        <dbReference type="ARBA" id="ARBA00022741"/>
    </source>
</evidence>
<dbReference type="InterPro" id="IPR024757">
    <property type="entry name" value="FtsZ_C"/>
</dbReference>
<sequence length="432" mass="46288">MKKSDTGGHGMSEILDGMIIPTDWTSENSIIKVIGVGGGGCNAVNYMYNQKVQGCCFVVCNTDAQALGKCSVPLKIQLGAGLGAGCDPTKGRNAAIEAEGKIAQILDNNTKMVFITAGMGGGTGTGASPVIANMAKTRGILTVGVVTIPFKSEGADKYAKAMDGINELEKNVDSLLLINNEKLYDYFGNMLSHEAFPKADEVLATAVRGITEIISTSGFINVDFADVRAMMRNGGISLMGCGIGTGENRIEDAVKGALESPLLNDYNLKTAKNVLVNITGGKNEKGLQVNDLKKINQMIAEYTGNANNFKSGLVWEEDPQWGDKVSITVIATGFKKDIPSMINPSNIIMIDSDFRYDKAQASSALGRDLDEDDGSPTKIGYNNSDNVRTFHFDEDSKPVLDVEPGQSLGELEETPSIRRITKRNNTDINKVY</sequence>
<feature type="binding site" evidence="4">
    <location>
        <begin position="38"/>
        <end position="42"/>
    </location>
    <ligand>
        <name>GTP</name>
        <dbReference type="ChEBI" id="CHEBI:37565"/>
    </ligand>
</feature>
<evidence type="ECO:0000256" key="5">
    <source>
        <dbReference type="NCBIfam" id="TIGR00065"/>
    </source>
</evidence>
<keyword evidence="2 4" id="KW-0547">Nucleotide-binding</keyword>
<reference evidence="9" key="1">
    <citation type="submission" date="2020-10" db="EMBL/GenBank/DDBJ databases">
        <authorList>
            <person name="Gilroy R."/>
        </authorList>
    </citation>
    <scope>NUCLEOTIDE SEQUENCE</scope>
    <source>
        <strain evidence="9">B2-22910</strain>
    </source>
</reference>
<dbReference type="SMART" id="SM00865">
    <property type="entry name" value="Tubulin_C"/>
    <property type="match status" value="1"/>
</dbReference>
<dbReference type="GO" id="GO:0005737">
    <property type="term" value="C:cytoplasm"/>
    <property type="evidence" value="ECO:0007669"/>
    <property type="project" value="UniProtKB-SubCell"/>
</dbReference>
<dbReference type="GO" id="GO:0005525">
    <property type="term" value="F:GTP binding"/>
    <property type="evidence" value="ECO:0007669"/>
    <property type="project" value="UniProtKB-UniRule"/>
</dbReference>
<keyword evidence="4" id="KW-0963">Cytoplasm</keyword>
<evidence type="ECO:0000259" key="7">
    <source>
        <dbReference type="SMART" id="SM00864"/>
    </source>
</evidence>
<feature type="binding site" evidence="4">
    <location>
        <position position="157"/>
    </location>
    <ligand>
        <name>GTP</name>
        <dbReference type="ChEBI" id="CHEBI:37565"/>
    </ligand>
</feature>
<evidence type="ECO:0000313" key="10">
    <source>
        <dbReference type="Proteomes" id="UP000823603"/>
    </source>
</evidence>
<dbReference type="Pfam" id="PF12327">
    <property type="entry name" value="FtsZ_C"/>
    <property type="match status" value="1"/>
</dbReference>
<keyword evidence="4 6" id="KW-0131">Cell cycle</keyword>
<comment type="function">
    <text evidence="4 6">Essential cell division protein that forms a contractile ring structure (Z ring) at the future cell division site. The regulation of the ring assembly controls the timing and the location of cell division. One of the functions of the FtsZ ring is to recruit other cell division proteins to the septum to produce a new cell wall between the dividing cells. Binds GTP and shows GTPase activity.</text>
</comment>
<dbReference type="InterPro" id="IPR020805">
    <property type="entry name" value="Cell_div_FtsZ_CS"/>
</dbReference>
<comment type="caution">
    <text evidence="9">The sequence shown here is derived from an EMBL/GenBank/DDBJ whole genome shotgun (WGS) entry which is preliminary data.</text>
</comment>
<reference evidence="9" key="2">
    <citation type="journal article" date="2021" name="PeerJ">
        <title>Extensive microbial diversity within the chicken gut microbiome revealed by metagenomics and culture.</title>
        <authorList>
            <person name="Gilroy R."/>
            <person name="Ravi A."/>
            <person name="Getino M."/>
            <person name="Pursley I."/>
            <person name="Horton D.L."/>
            <person name="Alikhan N.F."/>
            <person name="Baker D."/>
            <person name="Gharbi K."/>
            <person name="Hall N."/>
            <person name="Watson M."/>
            <person name="Adriaenssens E.M."/>
            <person name="Foster-Nyarko E."/>
            <person name="Jarju S."/>
            <person name="Secka A."/>
            <person name="Antonio M."/>
            <person name="Oren A."/>
            <person name="Chaudhuri R.R."/>
            <person name="La Ragione R."/>
            <person name="Hildebrand F."/>
            <person name="Pallen M.J."/>
        </authorList>
    </citation>
    <scope>NUCLEOTIDE SEQUENCE</scope>
    <source>
        <strain evidence="9">B2-22910</strain>
    </source>
</reference>
<dbReference type="HAMAP" id="MF_00909">
    <property type="entry name" value="FtsZ"/>
    <property type="match status" value="1"/>
</dbReference>